<dbReference type="CDD" id="cd06583">
    <property type="entry name" value="PGRP"/>
    <property type="match status" value="1"/>
</dbReference>
<keyword evidence="9" id="KW-1185">Reference proteome</keyword>
<dbReference type="InterPro" id="IPR023346">
    <property type="entry name" value="Lysozyme-like_dom_sf"/>
</dbReference>
<dbReference type="GO" id="GO:0008745">
    <property type="term" value="F:N-acetylmuramoyl-L-alanine amidase activity"/>
    <property type="evidence" value="ECO:0007669"/>
    <property type="project" value="UniProtKB-EC"/>
</dbReference>
<feature type="signal peptide" evidence="6">
    <location>
        <begin position="1"/>
        <end position="41"/>
    </location>
</feature>
<dbReference type="InterPro" id="IPR036505">
    <property type="entry name" value="Amidase/PGRP_sf"/>
</dbReference>
<dbReference type="Gene3D" id="3.40.80.10">
    <property type="entry name" value="Peptidoglycan recognition protein-like"/>
    <property type="match status" value="1"/>
</dbReference>
<comment type="caution">
    <text evidence="8">The sequence shown here is derived from an EMBL/GenBank/DDBJ whole genome shotgun (WGS) entry which is preliminary data.</text>
</comment>
<evidence type="ECO:0000256" key="1">
    <source>
        <dbReference type="ARBA" id="ARBA00001561"/>
    </source>
</evidence>
<dbReference type="EC" id="3.5.1.28" evidence="2"/>
<dbReference type="GO" id="GO:0009254">
    <property type="term" value="P:peptidoglycan turnover"/>
    <property type="evidence" value="ECO:0007669"/>
    <property type="project" value="TreeGrafter"/>
</dbReference>
<dbReference type="RefSeq" id="WP_128508317.1">
    <property type="nucleotide sequence ID" value="NZ_QUAC01000142.1"/>
</dbReference>
<dbReference type="PANTHER" id="PTHR30417:SF1">
    <property type="entry name" value="N-ACETYLMURAMOYL-L-ALANINE AMIDASE AMID"/>
    <property type="match status" value="1"/>
</dbReference>
<evidence type="ECO:0000256" key="2">
    <source>
        <dbReference type="ARBA" id="ARBA00011901"/>
    </source>
</evidence>
<dbReference type="AlphaFoldDB" id="A0A371Q2K4"/>
<feature type="region of interest" description="Disordered" evidence="5">
    <location>
        <begin position="106"/>
        <end position="130"/>
    </location>
</feature>
<feature type="compositionally biased region" description="Basic and acidic residues" evidence="5">
    <location>
        <begin position="114"/>
        <end position="130"/>
    </location>
</feature>
<evidence type="ECO:0000256" key="5">
    <source>
        <dbReference type="SAM" id="MobiDB-lite"/>
    </source>
</evidence>
<proteinExistence type="predicted"/>
<dbReference type="FunFam" id="3.40.80.10:FF:000006">
    <property type="entry name" value="N-acetylmuramoyl-L-alanine amidase"/>
    <property type="match status" value="1"/>
</dbReference>
<dbReference type="Gene3D" id="1.10.530.10">
    <property type="match status" value="1"/>
</dbReference>
<dbReference type="InterPro" id="IPR002502">
    <property type="entry name" value="Amidase_domain"/>
</dbReference>
<comment type="catalytic activity">
    <reaction evidence="1">
        <text>Hydrolyzes the link between N-acetylmuramoyl residues and L-amino acid residues in certain cell-wall glycopeptides.</text>
        <dbReference type="EC" id="3.5.1.28"/>
    </reaction>
</comment>
<dbReference type="PANTHER" id="PTHR30417">
    <property type="entry name" value="N-ACETYLMURAMOYL-L-ALANINE AMIDASE AMID"/>
    <property type="match status" value="1"/>
</dbReference>
<dbReference type="EMBL" id="QUAC01000142">
    <property type="protein sequence ID" value="REK88966.1"/>
    <property type="molecule type" value="Genomic_DNA"/>
</dbReference>
<keyword evidence="4" id="KW-0961">Cell wall biogenesis/degradation</keyword>
<dbReference type="SUPFAM" id="SSF53955">
    <property type="entry name" value="Lysozyme-like"/>
    <property type="match status" value="1"/>
</dbReference>
<protein>
    <recommendedName>
        <fullName evidence="2">N-acetylmuramoyl-L-alanine amidase</fullName>
        <ecNumber evidence="2">3.5.1.28</ecNumber>
    </recommendedName>
</protein>
<reference evidence="8 9" key="1">
    <citation type="submission" date="2018-08" db="EMBL/GenBank/DDBJ databases">
        <title>Streptomyces NEAU-D10 sp. nov., a novel Actinomycete isolated from soil.</title>
        <authorList>
            <person name="Jin L."/>
        </authorList>
    </citation>
    <scope>NUCLEOTIDE SEQUENCE [LARGE SCALE GENOMIC DNA]</scope>
    <source>
        <strain evidence="8 9">NEAU-D10</strain>
    </source>
</reference>
<keyword evidence="3" id="KW-0378">Hydrolase</keyword>
<feature type="chain" id="PRO_5016926670" description="N-acetylmuramoyl-L-alanine amidase" evidence="6">
    <location>
        <begin position="42"/>
        <end position="668"/>
    </location>
</feature>
<sequence length="668" mass="71983">MRGSAPEDEKRIHRPALRRSATAVAAAVLLLPLSGAPSASAGQPRTDDLQRAFTDAAARFHVPRSVLLGVSYLESRWDGHGGAPSVSGGYGPMHLTDARTALARAPEFSEGDEDARGDGARARKRVPADAAERAALPAELPARLRTLDTAARLTGLPAEKLRTDPAANVLGGAALLAAEQRKLGLSAGADPAEWYAAVARYGGQDSARGGKAFADEVYAVMRQGQARTTDAGQRVTLAATPTLAPDTAQQKRLGGPATRAAAPGAGRALECPWNVACESVPAPYEEFDGNDYGNHDLADRPKDQKFNAIIIHDTEGSWDVTLKLIKDPKYVSWHYTIRSSDGLIAQHVPTKDVAWHAGNWYINSHSIGIEHEGFLAAPDAWYTEAMYRTSARLVKYLSRKYDVPLDRQHILGHDNVPGTTTPTIPGMHTDPGPFWDWAHYFSLLGKPFHRTAGSHGGLVTVLPDYDENKPLYTSCEKAGDTCAPHGSTAVRLYSAPDENAPLVKDVGLHPDGRDSTNGVNDTGARATTGQRFAVAGRSGDWTAIWYLGQMAWFHNPHDEPTAVNAKGLIATPKAGREEIPVYGRAYPEKEAYPAGVPYQTVSPLPYKLTAGQEYAVGGRMTGDYFYAPTFDVSKHAIVRGADVYYEIQLGHRVGFVRAADVDVRQSDS</sequence>
<dbReference type="GO" id="GO:0009253">
    <property type="term" value="P:peptidoglycan catabolic process"/>
    <property type="evidence" value="ECO:0007669"/>
    <property type="project" value="InterPro"/>
</dbReference>
<evidence type="ECO:0000313" key="8">
    <source>
        <dbReference type="EMBL" id="REK88966.1"/>
    </source>
</evidence>
<keyword evidence="6" id="KW-0732">Signal</keyword>
<evidence type="ECO:0000256" key="6">
    <source>
        <dbReference type="SAM" id="SignalP"/>
    </source>
</evidence>
<evidence type="ECO:0000256" key="4">
    <source>
        <dbReference type="ARBA" id="ARBA00023316"/>
    </source>
</evidence>
<dbReference type="Pfam" id="PF01510">
    <property type="entry name" value="Amidase_2"/>
    <property type="match status" value="1"/>
</dbReference>
<dbReference type="Proteomes" id="UP000262477">
    <property type="component" value="Unassembled WGS sequence"/>
</dbReference>
<dbReference type="SMART" id="SM00644">
    <property type="entry name" value="Ami_2"/>
    <property type="match status" value="1"/>
</dbReference>
<name>A0A371Q2K4_STRIH</name>
<dbReference type="InterPro" id="IPR051206">
    <property type="entry name" value="NAMLAA_amidase_2"/>
</dbReference>
<evidence type="ECO:0000259" key="7">
    <source>
        <dbReference type="SMART" id="SM00644"/>
    </source>
</evidence>
<accession>A0A371Q2K4</accession>
<feature type="domain" description="N-acetylmuramoyl-L-alanine amidase" evidence="7">
    <location>
        <begin position="295"/>
        <end position="432"/>
    </location>
</feature>
<evidence type="ECO:0000313" key="9">
    <source>
        <dbReference type="Proteomes" id="UP000262477"/>
    </source>
</evidence>
<dbReference type="SUPFAM" id="SSF55846">
    <property type="entry name" value="N-acetylmuramoyl-L-alanine amidase-like"/>
    <property type="match status" value="1"/>
</dbReference>
<dbReference type="OrthoDB" id="66275at2"/>
<organism evidence="8 9">
    <name type="scientific">Streptomyces inhibens</name>
    <dbReference type="NCBI Taxonomy" id="2293571"/>
    <lineage>
        <taxon>Bacteria</taxon>
        <taxon>Bacillati</taxon>
        <taxon>Actinomycetota</taxon>
        <taxon>Actinomycetes</taxon>
        <taxon>Kitasatosporales</taxon>
        <taxon>Streptomycetaceae</taxon>
        <taxon>Streptomyces</taxon>
    </lineage>
</organism>
<dbReference type="GO" id="GO:0071555">
    <property type="term" value="P:cell wall organization"/>
    <property type="evidence" value="ECO:0007669"/>
    <property type="project" value="UniProtKB-KW"/>
</dbReference>
<evidence type="ECO:0000256" key="3">
    <source>
        <dbReference type="ARBA" id="ARBA00022801"/>
    </source>
</evidence>
<gene>
    <name evidence="8" type="ORF">DY245_18260</name>
</gene>